<sequence length="145" mass="16735">MSENKIHIYRYQPILADTVIYWSLTFVLFFASMIGLLEEQGKINVFSIVTFLLFLLFFYLGTRRKLILTQDQIKVTAVLKKNEYTIDIDNINKVLVGKYGFTLVTNQGQKSYLMLSSSKLKCIKLLEQSNKLDCVINGYKKGVDD</sequence>
<accession>A0A1V4DIX7</accession>
<proteinExistence type="predicted"/>
<feature type="transmembrane region" description="Helical" evidence="1">
    <location>
        <begin position="43"/>
        <end position="60"/>
    </location>
</feature>
<organism evidence="2 3">
    <name type="scientific">Vagococcus martis</name>
    <dbReference type="NCBI Taxonomy" id="1768210"/>
    <lineage>
        <taxon>Bacteria</taxon>
        <taxon>Bacillati</taxon>
        <taxon>Bacillota</taxon>
        <taxon>Bacilli</taxon>
        <taxon>Lactobacillales</taxon>
        <taxon>Enterococcaceae</taxon>
        <taxon>Vagococcus</taxon>
    </lineage>
</organism>
<dbReference type="Proteomes" id="UP000189970">
    <property type="component" value="Unassembled WGS sequence"/>
</dbReference>
<protein>
    <recommendedName>
        <fullName evidence="4">DUF304 domain-containing protein</fullName>
    </recommendedName>
</protein>
<dbReference type="InterPro" id="IPR020215">
    <property type="entry name" value="EbsA-like"/>
</dbReference>
<keyword evidence="1" id="KW-0812">Transmembrane</keyword>
<evidence type="ECO:0008006" key="4">
    <source>
        <dbReference type="Google" id="ProtNLM"/>
    </source>
</evidence>
<feature type="transmembrane region" description="Helical" evidence="1">
    <location>
        <begin position="20"/>
        <end position="37"/>
    </location>
</feature>
<gene>
    <name evidence="2" type="ORF">BW731_09840</name>
</gene>
<dbReference type="Pfam" id="PF17255">
    <property type="entry name" value="EbsA"/>
    <property type="match status" value="1"/>
</dbReference>
<dbReference type="RefSeq" id="WP_079347756.1">
    <property type="nucleotide sequence ID" value="NZ_MVAB01000001.1"/>
</dbReference>
<comment type="caution">
    <text evidence="2">The sequence shown here is derived from an EMBL/GenBank/DDBJ whole genome shotgun (WGS) entry which is preliminary data.</text>
</comment>
<name>A0A1V4DIX7_9ENTE</name>
<keyword evidence="1" id="KW-1133">Transmembrane helix</keyword>
<dbReference type="AlphaFoldDB" id="A0A1V4DIX7"/>
<keyword evidence="3" id="KW-1185">Reference proteome</keyword>
<reference evidence="2 3" key="1">
    <citation type="submission" date="2017-02" db="EMBL/GenBank/DDBJ databases">
        <title>Vagococcus cremeus sp. nov., isolated from the small intestine of a marten, Martes flavigula.</title>
        <authorList>
            <person name="Tak E.J."/>
            <person name="Bae J.-W."/>
        </authorList>
    </citation>
    <scope>NUCLEOTIDE SEQUENCE [LARGE SCALE GENOMIC DNA]</scope>
    <source>
        <strain evidence="2 3">D7T301</strain>
    </source>
</reference>
<dbReference type="EMBL" id="MVAB01000001">
    <property type="protein sequence ID" value="OPF88455.1"/>
    <property type="molecule type" value="Genomic_DNA"/>
</dbReference>
<keyword evidence="1" id="KW-0472">Membrane</keyword>
<evidence type="ECO:0000313" key="2">
    <source>
        <dbReference type="EMBL" id="OPF88455.1"/>
    </source>
</evidence>
<evidence type="ECO:0000313" key="3">
    <source>
        <dbReference type="Proteomes" id="UP000189970"/>
    </source>
</evidence>
<evidence type="ECO:0000256" key="1">
    <source>
        <dbReference type="SAM" id="Phobius"/>
    </source>
</evidence>